<name>A0ABV9B6G8_9ACTN</name>
<protein>
    <submittedName>
        <fullName evidence="2">Uncharacterized protein</fullName>
    </submittedName>
</protein>
<sequence>MSTDAFDIPKAPVEDRPSGFHEFDEQAAILRDTLVAAGVELGAYERLIIDWLSRWEWATVAVIASWVARATASREPASAVAFPGRFDATPVQVDQHLRRILAEDTYLRYQQAIGGAAVREAAQDITDDSWSRRNPFGRYEREEYEAGMRKASELVDPAESGGPYPSQLLCSQHDGFGPCPGAPRCTLRDTTEDPR</sequence>
<dbReference type="RefSeq" id="WP_381184702.1">
    <property type="nucleotide sequence ID" value="NZ_JBHSFK010000045.1"/>
</dbReference>
<feature type="compositionally biased region" description="Basic and acidic residues" evidence="1">
    <location>
        <begin position="186"/>
        <end position="195"/>
    </location>
</feature>
<feature type="region of interest" description="Disordered" evidence="1">
    <location>
        <begin position="154"/>
        <end position="195"/>
    </location>
</feature>
<proteinExistence type="predicted"/>
<evidence type="ECO:0000256" key="1">
    <source>
        <dbReference type="SAM" id="MobiDB-lite"/>
    </source>
</evidence>
<dbReference type="Proteomes" id="UP001595839">
    <property type="component" value="Unassembled WGS sequence"/>
</dbReference>
<comment type="caution">
    <text evidence="2">The sequence shown here is derived from an EMBL/GenBank/DDBJ whole genome shotgun (WGS) entry which is preliminary data.</text>
</comment>
<reference evidence="3" key="1">
    <citation type="journal article" date="2019" name="Int. J. Syst. Evol. Microbiol.">
        <title>The Global Catalogue of Microorganisms (GCM) 10K type strain sequencing project: providing services to taxonomists for standard genome sequencing and annotation.</title>
        <authorList>
            <consortium name="The Broad Institute Genomics Platform"/>
            <consortium name="The Broad Institute Genome Sequencing Center for Infectious Disease"/>
            <person name="Wu L."/>
            <person name="Ma J."/>
        </authorList>
    </citation>
    <scope>NUCLEOTIDE SEQUENCE [LARGE SCALE GENOMIC DNA]</scope>
    <source>
        <strain evidence="3">CGMCC 4.7177</strain>
    </source>
</reference>
<keyword evidence="3" id="KW-1185">Reference proteome</keyword>
<accession>A0ABV9B6G8</accession>
<evidence type="ECO:0000313" key="2">
    <source>
        <dbReference type="EMBL" id="MFC4506600.1"/>
    </source>
</evidence>
<organism evidence="2 3">
    <name type="scientific">Streptomyces vulcanius</name>
    <dbReference type="NCBI Taxonomy" id="1441876"/>
    <lineage>
        <taxon>Bacteria</taxon>
        <taxon>Bacillati</taxon>
        <taxon>Actinomycetota</taxon>
        <taxon>Actinomycetes</taxon>
        <taxon>Kitasatosporales</taxon>
        <taxon>Streptomycetaceae</taxon>
        <taxon>Streptomyces</taxon>
    </lineage>
</organism>
<dbReference type="EMBL" id="JBHSFK010000045">
    <property type="protein sequence ID" value="MFC4506600.1"/>
    <property type="molecule type" value="Genomic_DNA"/>
</dbReference>
<evidence type="ECO:0000313" key="3">
    <source>
        <dbReference type="Proteomes" id="UP001595839"/>
    </source>
</evidence>
<gene>
    <name evidence="2" type="ORF">ACFPIH_45365</name>
</gene>